<dbReference type="SUPFAM" id="SSF82649">
    <property type="entry name" value="SufE/NifU"/>
    <property type="match status" value="1"/>
</dbReference>
<gene>
    <name evidence="2" type="ORF">SAMN06296036_114121</name>
</gene>
<feature type="domain" description="NIF system FeS cluster assembly NifU N-terminal" evidence="1">
    <location>
        <begin position="11"/>
        <end position="97"/>
    </location>
</feature>
<protein>
    <submittedName>
        <fullName evidence="2">Nitrogen fixation protein NifU</fullName>
    </submittedName>
</protein>
<evidence type="ECO:0000313" key="3">
    <source>
        <dbReference type="Proteomes" id="UP000192907"/>
    </source>
</evidence>
<dbReference type="STRING" id="1513793.SAMN06296036_114121"/>
<evidence type="ECO:0000259" key="1">
    <source>
        <dbReference type="Pfam" id="PF01592"/>
    </source>
</evidence>
<dbReference type="Proteomes" id="UP000192907">
    <property type="component" value="Unassembled WGS sequence"/>
</dbReference>
<dbReference type="AlphaFoldDB" id="A0A1Y6C7K9"/>
<dbReference type="PANTHER" id="PTHR10093">
    <property type="entry name" value="IRON-SULFUR CLUSTER ASSEMBLY ENZYME NIFU HOMOLOG"/>
    <property type="match status" value="1"/>
</dbReference>
<proteinExistence type="predicted"/>
<accession>A0A1Y6C7K9</accession>
<reference evidence="3" key="1">
    <citation type="submission" date="2017-04" db="EMBL/GenBank/DDBJ databases">
        <authorList>
            <person name="Varghese N."/>
            <person name="Submissions S."/>
        </authorList>
    </citation>
    <scope>NUCLEOTIDE SEQUENCE [LARGE SCALE GENOMIC DNA]</scope>
    <source>
        <strain evidence="3">RKEM611</strain>
    </source>
</reference>
<dbReference type="Pfam" id="PF01592">
    <property type="entry name" value="NifU_N"/>
    <property type="match status" value="1"/>
</dbReference>
<dbReference type="GO" id="GO:0016226">
    <property type="term" value="P:iron-sulfur cluster assembly"/>
    <property type="evidence" value="ECO:0007669"/>
    <property type="project" value="InterPro"/>
</dbReference>
<dbReference type="NCBIfam" id="TIGR01994">
    <property type="entry name" value="SUF_scaf_2"/>
    <property type="match status" value="1"/>
</dbReference>
<sequence length="150" mass="17057">MVSEEHNNDLYQKVLLEHARQPRNFGEDAEAQLRAEGRNKLCGDTIRVYLRLSEKDRVEKASFDGESCAICKGTASLLTTELTGKTRDEAKQMIEDLDRFASEWSLPEHLGAFKPLQALKKFPTRLKCLTLPWRTFQSALLGNQETVSTE</sequence>
<evidence type="ECO:0000313" key="2">
    <source>
        <dbReference type="EMBL" id="SMF47279.1"/>
    </source>
</evidence>
<dbReference type="GO" id="GO:0005506">
    <property type="term" value="F:iron ion binding"/>
    <property type="evidence" value="ECO:0007669"/>
    <property type="project" value="InterPro"/>
</dbReference>
<dbReference type="GO" id="GO:0051536">
    <property type="term" value="F:iron-sulfur cluster binding"/>
    <property type="evidence" value="ECO:0007669"/>
    <property type="project" value="InterPro"/>
</dbReference>
<organism evidence="2 3">
    <name type="scientific">Pseudobacteriovorax antillogorgiicola</name>
    <dbReference type="NCBI Taxonomy" id="1513793"/>
    <lineage>
        <taxon>Bacteria</taxon>
        <taxon>Pseudomonadati</taxon>
        <taxon>Bdellovibrionota</taxon>
        <taxon>Oligoflexia</taxon>
        <taxon>Oligoflexales</taxon>
        <taxon>Pseudobacteriovoracaceae</taxon>
        <taxon>Pseudobacteriovorax</taxon>
    </lineage>
</organism>
<name>A0A1Y6C7K9_9BACT</name>
<dbReference type="OrthoDB" id="9804157at2"/>
<dbReference type="Gene3D" id="3.90.1010.10">
    <property type="match status" value="1"/>
</dbReference>
<dbReference type="EMBL" id="FWZT01000014">
    <property type="protein sequence ID" value="SMF47279.1"/>
    <property type="molecule type" value="Genomic_DNA"/>
</dbReference>
<dbReference type="InterPro" id="IPR002871">
    <property type="entry name" value="NIF_FeS_clus_asmbl_NifU_N"/>
</dbReference>
<dbReference type="CDD" id="cd06664">
    <property type="entry name" value="IscU_like"/>
    <property type="match status" value="1"/>
</dbReference>
<keyword evidence="3" id="KW-1185">Reference proteome</keyword>
<dbReference type="RefSeq" id="WP_132321381.1">
    <property type="nucleotide sequence ID" value="NZ_FWZT01000014.1"/>
</dbReference>